<reference evidence="1 2" key="1">
    <citation type="submission" date="2013-11" db="EMBL/GenBank/DDBJ databases">
        <title>Genome sequencing of Stegodyphus mimosarum.</title>
        <authorList>
            <person name="Bechsgaard J."/>
        </authorList>
    </citation>
    <scope>NUCLEOTIDE SEQUENCE [LARGE SCALE GENOMIC DNA]</scope>
</reference>
<name>A0A087TAS2_STEMI</name>
<organism evidence="1 2">
    <name type="scientific">Stegodyphus mimosarum</name>
    <name type="common">African social velvet spider</name>
    <dbReference type="NCBI Taxonomy" id="407821"/>
    <lineage>
        <taxon>Eukaryota</taxon>
        <taxon>Metazoa</taxon>
        <taxon>Ecdysozoa</taxon>
        <taxon>Arthropoda</taxon>
        <taxon>Chelicerata</taxon>
        <taxon>Arachnida</taxon>
        <taxon>Araneae</taxon>
        <taxon>Araneomorphae</taxon>
        <taxon>Entelegynae</taxon>
        <taxon>Eresoidea</taxon>
        <taxon>Eresidae</taxon>
        <taxon>Stegodyphus</taxon>
    </lineage>
</organism>
<dbReference type="Proteomes" id="UP000054359">
    <property type="component" value="Unassembled WGS sequence"/>
</dbReference>
<evidence type="ECO:0000313" key="2">
    <source>
        <dbReference type="Proteomes" id="UP000054359"/>
    </source>
</evidence>
<keyword evidence="2" id="KW-1185">Reference proteome</keyword>
<sequence length="48" mass="5952">MAINNARKMRVLLRRTKKKKKKKKRENAINKQTIFRKVRIFRLENEII</sequence>
<proteinExistence type="predicted"/>
<dbReference type="AlphaFoldDB" id="A0A087TAS2"/>
<protein>
    <submittedName>
        <fullName evidence="1">Uncharacterized protein</fullName>
    </submittedName>
</protein>
<accession>A0A087TAS2</accession>
<gene>
    <name evidence="1" type="ORF">X975_07668</name>
</gene>
<evidence type="ECO:0000313" key="1">
    <source>
        <dbReference type="EMBL" id="KFM62211.1"/>
    </source>
</evidence>
<dbReference type="EMBL" id="KK114333">
    <property type="protein sequence ID" value="KFM62211.1"/>
    <property type="molecule type" value="Genomic_DNA"/>
</dbReference>
<feature type="non-terminal residue" evidence="1">
    <location>
        <position position="48"/>
    </location>
</feature>